<dbReference type="RefSeq" id="WP_003779055.1">
    <property type="nucleotide sequence ID" value="NZ_JH992962.1"/>
</dbReference>
<dbReference type="STRING" id="883081.HMPREF9698_01526"/>
<reference evidence="7 8" key="1">
    <citation type="submission" date="2012-09" db="EMBL/GenBank/DDBJ databases">
        <title>The Genome Sequence of Alloiococcus otitis ATCC 51267.</title>
        <authorList>
            <consortium name="The Broad Institute Genome Sequencing Platform"/>
            <person name="Earl A."/>
            <person name="Ward D."/>
            <person name="Feldgarden M."/>
            <person name="Gevers D."/>
            <person name="Huys G."/>
            <person name="Walker B."/>
            <person name="Young S.K."/>
            <person name="Zeng Q."/>
            <person name="Gargeya S."/>
            <person name="Fitzgerald M."/>
            <person name="Haas B."/>
            <person name="Abouelleil A."/>
            <person name="Alvarado L."/>
            <person name="Arachchi H.M."/>
            <person name="Berlin A.M."/>
            <person name="Chapman S.B."/>
            <person name="Goldberg J."/>
            <person name="Griggs A."/>
            <person name="Gujja S."/>
            <person name="Hansen M."/>
            <person name="Howarth C."/>
            <person name="Imamovic A."/>
            <person name="Larimer J."/>
            <person name="McCowen C."/>
            <person name="Montmayeur A."/>
            <person name="Murphy C."/>
            <person name="Neiman D."/>
            <person name="Pearson M."/>
            <person name="Priest M."/>
            <person name="Roberts A."/>
            <person name="Saif S."/>
            <person name="Shea T."/>
            <person name="Sisk P."/>
            <person name="Sykes S."/>
            <person name="Wortman J."/>
            <person name="Nusbaum C."/>
            <person name="Birren B."/>
        </authorList>
    </citation>
    <scope>NUCLEOTIDE SEQUENCE [LARGE SCALE GENOMIC DNA]</scope>
    <source>
        <strain evidence="7 8">ATCC 51267</strain>
    </source>
</reference>
<dbReference type="EMBL" id="AGXA01000031">
    <property type="protein sequence ID" value="EKU92923.1"/>
    <property type="molecule type" value="Genomic_DNA"/>
</dbReference>
<evidence type="ECO:0000256" key="1">
    <source>
        <dbReference type="ARBA" id="ARBA00004236"/>
    </source>
</evidence>
<proteinExistence type="predicted"/>
<dbReference type="eggNOG" id="COG2113">
    <property type="taxonomic scope" value="Bacteria"/>
</dbReference>
<dbReference type="PROSITE" id="PS51257">
    <property type="entry name" value="PROKAR_LIPOPROTEIN"/>
    <property type="match status" value="1"/>
</dbReference>
<dbReference type="GO" id="GO:0005275">
    <property type="term" value="F:amine transmembrane transporter activity"/>
    <property type="evidence" value="ECO:0007669"/>
    <property type="project" value="TreeGrafter"/>
</dbReference>
<organism evidence="7 8">
    <name type="scientific">Alloiococcus otitis ATCC 51267</name>
    <dbReference type="NCBI Taxonomy" id="883081"/>
    <lineage>
        <taxon>Bacteria</taxon>
        <taxon>Bacillati</taxon>
        <taxon>Bacillota</taxon>
        <taxon>Bacilli</taxon>
        <taxon>Lactobacillales</taxon>
        <taxon>Carnobacteriaceae</taxon>
        <taxon>Alloiococcus</taxon>
    </lineage>
</organism>
<dbReference type="GO" id="GO:0015226">
    <property type="term" value="F:carnitine transmembrane transporter activity"/>
    <property type="evidence" value="ECO:0007669"/>
    <property type="project" value="TreeGrafter"/>
</dbReference>
<dbReference type="GO" id="GO:0043190">
    <property type="term" value="C:ATP-binding cassette (ABC) transporter complex"/>
    <property type="evidence" value="ECO:0007669"/>
    <property type="project" value="InterPro"/>
</dbReference>
<dbReference type="SUPFAM" id="SSF53850">
    <property type="entry name" value="Periplasmic binding protein-like II"/>
    <property type="match status" value="1"/>
</dbReference>
<evidence type="ECO:0000313" key="7">
    <source>
        <dbReference type="EMBL" id="EKU92923.1"/>
    </source>
</evidence>
<dbReference type="Gene3D" id="3.40.190.100">
    <property type="entry name" value="Glycine betaine-binding periplasmic protein, domain 2"/>
    <property type="match status" value="1"/>
</dbReference>
<comment type="caution">
    <text evidence="7">The sequence shown here is derived from an EMBL/GenBank/DDBJ whole genome shotgun (WGS) entry which is preliminary data.</text>
</comment>
<dbReference type="OrthoDB" id="9787902at2"/>
<dbReference type="PANTHER" id="PTHR47737">
    <property type="entry name" value="GLYCINE BETAINE/PROLINE BETAINE TRANSPORT SYSTEM PERMEASE PROTEIN PROW"/>
    <property type="match status" value="1"/>
</dbReference>
<accession>K9E8E8</accession>
<evidence type="ECO:0000256" key="2">
    <source>
        <dbReference type="ARBA" id="ARBA00022448"/>
    </source>
</evidence>
<dbReference type="GO" id="GO:0031460">
    <property type="term" value="P:glycine betaine transport"/>
    <property type="evidence" value="ECO:0007669"/>
    <property type="project" value="TreeGrafter"/>
</dbReference>
<comment type="subcellular location">
    <subcellularLocation>
        <location evidence="1">Cell membrane</location>
    </subcellularLocation>
</comment>
<evidence type="ECO:0000313" key="8">
    <source>
        <dbReference type="Proteomes" id="UP000009875"/>
    </source>
</evidence>
<dbReference type="Pfam" id="PF04069">
    <property type="entry name" value="OpuAC"/>
    <property type="match status" value="1"/>
</dbReference>
<dbReference type="InterPro" id="IPR007210">
    <property type="entry name" value="ABC_Gly_betaine_transp_sub-bd"/>
</dbReference>
<evidence type="ECO:0000256" key="3">
    <source>
        <dbReference type="ARBA" id="ARBA00022475"/>
    </source>
</evidence>
<dbReference type="HOGENOM" id="CLU_008673_1_0_9"/>
<keyword evidence="2" id="KW-0813">Transport</keyword>
<keyword evidence="4" id="KW-0472">Membrane</keyword>
<dbReference type="GO" id="GO:0015871">
    <property type="term" value="P:choline transport"/>
    <property type="evidence" value="ECO:0007669"/>
    <property type="project" value="TreeGrafter"/>
</dbReference>
<keyword evidence="5" id="KW-0175">Coiled coil</keyword>
<dbReference type="AlphaFoldDB" id="K9E8E8"/>
<dbReference type="Proteomes" id="UP000009875">
    <property type="component" value="Unassembled WGS sequence"/>
</dbReference>
<sequence length="303" mass="33397">MIKLNKQLTRFASIALAAGVLVACGEEEAEDQLVDGDQIEIAVLNWEETIAATNVIGNVLEDIGYDVTTTTVDVAVLWQALADGETDASVSAWLPITHGALEEEYGDQIENLGAHIEGAKVGLAVPTYMEGLESIEDLTDEAGQEVTGIEPGSGIMDSAENAMETYDNLADWNLQNASTGAMLSELRTSIDNEEEIVITGWNPHWMFQEYDLKYLDDPEGAFGGEESIITQVRQGFQDDHPIAYSVLDNFEWEMDDIESVVQEMAETDDPEGAAESWIEANQDRIDEWLEEARQLAQEQSEDQ</sequence>
<keyword evidence="3" id="KW-1003">Cell membrane</keyword>
<evidence type="ECO:0000256" key="5">
    <source>
        <dbReference type="SAM" id="Coils"/>
    </source>
</evidence>
<feature type="coiled-coil region" evidence="5">
    <location>
        <begin position="247"/>
        <end position="298"/>
    </location>
</feature>
<name>K9E8E8_9LACT</name>
<keyword evidence="8" id="KW-1185">Reference proteome</keyword>
<dbReference type="Gene3D" id="3.40.190.10">
    <property type="entry name" value="Periplasmic binding protein-like II"/>
    <property type="match status" value="1"/>
</dbReference>
<evidence type="ECO:0000259" key="6">
    <source>
        <dbReference type="Pfam" id="PF04069"/>
    </source>
</evidence>
<dbReference type="CDD" id="cd13639">
    <property type="entry name" value="PBP2_OpuAC_like"/>
    <property type="match status" value="1"/>
</dbReference>
<protein>
    <recommendedName>
        <fullName evidence="6">ABC-type glycine betaine transport system substrate-binding domain-containing protein</fullName>
    </recommendedName>
</protein>
<gene>
    <name evidence="7" type="ORF">HMPREF9698_01526</name>
</gene>
<feature type="domain" description="ABC-type glycine betaine transport system substrate-binding" evidence="6">
    <location>
        <begin position="38"/>
        <end position="279"/>
    </location>
</feature>
<dbReference type="PANTHER" id="PTHR47737:SF1">
    <property type="entry name" value="GLYCINE BETAINE_PROLINE BETAINE TRANSPORT SYSTEM PERMEASE PROTEIN PROW"/>
    <property type="match status" value="1"/>
</dbReference>
<evidence type="ECO:0000256" key="4">
    <source>
        <dbReference type="ARBA" id="ARBA00023136"/>
    </source>
</evidence>